<reference evidence="2" key="1">
    <citation type="submission" date="2021-03" db="EMBL/GenBank/DDBJ databases">
        <authorList>
            <person name="Tagirdzhanova G."/>
        </authorList>
    </citation>
    <scope>NUCLEOTIDE SEQUENCE</scope>
</reference>
<dbReference type="EMBL" id="CAJPDT010000017">
    <property type="protein sequence ID" value="CAF9916898.1"/>
    <property type="molecule type" value="Genomic_DNA"/>
</dbReference>
<sequence>MASTDSTIPDTTTGDSVGGQAGQSFTEKAKSALKGNVPTVDKDTEQSAEQDVKGNMEQGVGKDTGSSTTQNTLV</sequence>
<feature type="region of interest" description="Disordered" evidence="1">
    <location>
        <begin position="1"/>
        <end position="74"/>
    </location>
</feature>
<feature type="compositionally biased region" description="Polar residues" evidence="1">
    <location>
        <begin position="64"/>
        <end position="74"/>
    </location>
</feature>
<organism evidence="2 3">
    <name type="scientific">Imshaugia aleurites</name>
    <dbReference type="NCBI Taxonomy" id="172621"/>
    <lineage>
        <taxon>Eukaryota</taxon>
        <taxon>Fungi</taxon>
        <taxon>Dikarya</taxon>
        <taxon>Ascomycota</taxon>
        <taxon>Pezizomycotina</taxon>
        <taxon>Lecanoromycetes</taxon>
        <taxon>OSLEUM clade</taxon>
        <taxon>Lecanoromycetidae</taxon>
        <taxon>Lecanorales</taxon>
        <taxon>Lecanorineae</taxon>
        <taxon>Parmeliaceae</taxon>
        <taxon>Imshaugia</taxon>
    </lineage>
</organism>
<accession>A0A8H3IFQ1</accession>
<evidence type="ECO:0000256" key="1">
    <source>
        <dbReference type="SAM" id="MobiDB-lite"/>
    </source>
</evidence>
<feature type="compositionally biased region" description="Polar residues" evidence="1">
    <location>
        <begin position="1"/>
        <end position="15"/>
    </location>
</feature>
<keyword evidence="3" id="KW-1185">Reference proteome</keyword>
<name>A0A8H3IFQ1_9LECA</name>
<comment type="caution">
    <text evidence="2">The sequence shown here is derived from an EMBL/GenBank/DDBJ whole genome shotgun (WGS) entry which is preliminary data.</text>
</comment>
<feature type="compositionally biased region" description="Basic and acidic residues" evidence="1">
    <location>
        <begin position="40"/>
        <end position="54"/>
    </location>
</feature>
<protein>
    <submittedName>
        <fullName evidence="2">Uncharacterized protein</fullName>
    </submittedName>
</protein>
<dbReference type="AlphaFoldDB" id="A0A8H3IFQ1"/>
<dbReference type="OrthoDB" id="5302413at2759"/>
<dbReference type="Proteomes" id="UP000664534">
    <property type="component" value="Unassembled WGS sequence"/>
</dbReference>
<evidence type="ECO:0000313" key="2">
    <source>
        <dbReference type="EMBL" id="CAF9916898.1"/>
    </source>
</evidence>
<gene>
    <name evidence="2" type="ORF">IMSHALPRED_003333</name>
</gene>
<proteinExistence type="predicted"/>
<evidence type="ECO:0000313" key="3">
    <source>
        <dbReference type="Proteomes" id="UP000664534"/>
    </source>
</evidence>